<evidence type="ECO:0000313" key="1">
    <source>
        <dbReference type="EMBL" id="RYU47378.1"/>
    </source>
</evidence>
<dbReference type="OrthoDB" id="1523296at2"/>
<sequence>MATTNGTATSYLTEEAAPIVINSLPSMTVESALALNISVENIGHLSLMKALDHVCYQLCSHYDLSHDDAYERIQFIANPSQGFAPREIQSVSVVSHNDGLPKIIMTLNMLSLIGASSPLPHYYNDYLLQDEHNVLKPFLDIFHHRLHRLIRNVWQKYRYNAAFREGADDPFSQHIFALLGLKSEELRDDKSINWPRLFPYLGLLSQRVRSANTIEALLRYYFQHSDIHIEECILRHCHIPEKQLCSLGVMNTSLSSNVVLGDSAPDRANKFRIHITQLTWEHFHSFLTDKPNWIALNRLVQFTVKDPLDFDIQLHLKDDEPRPLTLSDSNECCLGWTSWLGSSANEGRITLSGKTL</sequence>
<dbReference type="Proteomes" id="UP000293465">
    <property type="component" value="Unassembled WGS sequence"/>
</dbReference>
<protein>
    <submittedName>
        <fullName evidence="1">Type VI secretion system baseplate subunit TssG</fullName>
    </submittedName>
</protein>
<dbReference type="Pfam" id="PF06996">
    <property type="entry name" value="T6SS_TssG"/>
    <property type="match status" value="1"/>
</dbReference>
<dbReference type="InterPro" id="IPR010732">
    <property type="entry name" value="T6SS_TssG-like"/>
</dbReference>
<dbReference type="EMBL" id="SEZJ01000004">
    <property type="protein sequence ID" value="RYU47378.1"/>
    <property type="molecule type" value="Genomic_DNA"/>
</dbReference>
<dbReference type="GeneID" id="56274701"/>
<dbReference type="PANTHER" id="PTHR35564:SF3">
    <property type="entry name" value="TYPE VI SECRETION SYSTEM BASEPLATE SUBUNIT TSSG"/>
    <property type="match status" value="1"/>
</dbReference>
<proteinExistence type="predicted"/>
<organism evidence="1 2">
    <name type="scientific">Aliivibrio finisterrensis</name>
    <dbReference type="NCBI Taxonomy" id="511998"/>
    <lineage>
        <taxon>Bacteria</taxon>
        <taxon>Pseudomonadati</taxon>
        <taxon>Pseudomonadota</taxon>
        <taxon>Gammaproteobacteria</taxon>
        <taxon>Vibrionales</taxon>
        <taxon>Vibrionaceae</taxon>
        <taxon>Aliivibrio</taxon>
    </lineage>
</organism>
<gene>
    <name evidence="1" type="primary">tssG</name>
    <name evidence="1" type="ORF">ERW49_06575</name>
</gene>
<dbReference type="NCBIfam" id="TIGR03347">
    <property type="entry name" value="VI_chp_1"/>
    <property type="match status" value="1"/>
</dbReference>
<dbReference type="RefSeq" id="WP_130086723.1">
    <property type="nucleotide sequence ID" value="NZ_SEZJ01000004.1"/>
</dbReference>
<dbReference type="AlphaFoldDB" id="A0A4Q5KLT8"/>
<evidence type="ECO:0000313" key="2">
    <source>
        <dbReference type="Proteomes" id="UP000293465"/>
    </source>
</evidence>
<name>A0A4Q5KLT8_9GAMM</name>
<dbReference type="PANTHER" id="PTHR35564">
    <property type="match status" value="1"/>
</dbReference>
<reference evidence="1 2" key="1">
    <citation type="submission" date="2019-02" db="EMBL/GenBank/DDBJ databases">
        <title>Genome sequences of Aliivibrio finisterrensis strains from farmed Atlantic salmon.</title>
        <authorList>
            <person name="Bowman J.P."/>
        </authorList>
    </citation>
    <scope>NUCLEOTIDE SEQUENCE [LARGE SCALE GENOMIC DNA]</scope>
    <source>
        <strain evidence="1 2">A32</strain>
    </source>
</reference>
<comment type="caution">
    <text evidence="1">The sequence shown here is derived from an EMBL/GenBank/DDBJ whole genome shotgun (WGS) entry which is preliminary data.</text>
</comment>
<accession>A0A4Q5KLT8</accession>